<protein>
    <submittedName>
        <fullName evidence="10">ABC transporter permease</fullName>
    </submittedName>
</protein>
<feature type="domain" description="MacB-like periplasmic core" evidence="9">
    <location>
        <begin position="419"/>
        <end position="631"/>
    </location>
</feature>
<dbReference type="Pfam" id="PF02687">
    <property type="entry name" value="FtsX"/>
    <property type="match status" value="2"/>
</dbReference>
<feature type="transmembrane region" description="Helical" evidence="7">
    <location>
        <begin position="772"/>
        <end position="790"/>
    </location>
</feature>
<dbReference type="InterPro" id="IPR003838">
    <property type="entry name" value="ABC3_permease_C"/>
</dbReference>
<sequence length="806" mass="88828">MFNDLQFGLRQLMKSPGFTLITVLTLAIGIGANTAIFSLINAYFLKALPYENADRLVAISYDTGEKEPEYSTKGKMLEDFAANSSQLESLIGFTNSGGTFTLTGIETPTELKGHNVTGPILATIGRSPILGTDFTPEHQTSDTQVVLLSEKAWKQNFNSDPNIVGRSIQLSRQSYRVLGVYDEKAITTFAWWQPSDLMVPASISQYPFKLDWDYATVAKLAPRATLASAQQELHSIKTTLGKHYSDREQESIVVVNTLRSDSFGHLSKPTIILLASVGLILLIACANVANLLFARATARQSELALRTAIGASGWRIVRLLLSESALLSLAGAAGGLIICLNTLPLLSRLVLFSSWPEMDYSIDLRVLAFTLVIGVGTGILFGVFPALKALSQGSAKGLSEASRTTTASYGNQLQSSLIITEIALSVVLLVSIGLLLKSTTNALKADRGFQESNNYNFVVSRIQEERPKNAPEPTQEEVKIERTRFSNELVERLKAIPSIENAAMVSQPPMDDRNGIWRKDFWRDDQPDSPKTYRIGLLQVNGDVFSILEIPLIRGRVFNESDQHIDAHKVALIDEQLEKEKFPDIDPIGQTIHTTGQAYQIIGIVGNITPRRLDEKRYPVVYTPQIHAPWNTSYIVKSHLSHSELERKIRETVKSIDPDQPIGELKSLEQLAKKSLNYRSVMNTLISLFGCVAVLLTSIGIYGLMTYLVEQRKREIGIRLAIGAYPKEIVSMIIKRGMFLTSIGAGAGIVATFLFGRFLAYLLYQVSPYDPLILASVALFVFIVTAVACWHPARTASGIHPSQALH</sequence>
<feature type="transmembrane region" description="Helical" evidence="7">
    <location>
        <begin position="737"/>
        <end position="760"/>
    </location>
</feature>
<dbReference type="RefSeq" id="WP_200355074.1">
    <property type="nucleotide sequence ID" value="NZ_JAENIL010000012.1"/>
</dbReference>
<reference evidence="10" key="1">
    <citation type="submission" date="2021-01" db="EMBL/GenBank/DDBJ databases">
        <title>Modified the classification status of verrucomicrobia.</title>
        <authorList>
            <person name="Feng X."/>
        </authorList>
    </citation>
    <scope>NUCLEOTIDE SEQUENCE</scope>
    <source>
        <strain evidence="10">KCTC 13126</strain>
    </source>
</reference>
<evidence type="ECO:0000256" key="5">
    <source>
        <dbReference type="ARBA" id="ARBA00023136"/>
    </source>
</evidence>
<feature type="domain" description="MacB-like periplasmic core" evidence="9">
    <location>
        <begin position="19"/>
        <end position="234"/>
    </location>
</feature>
<dbReference type="Pfam" id="PF12704">
    <property type="entry name" value="MacB_PCD"/>
    <property type="match status" value="2"/>
</dbReference>
<keyword evidence="11" id="KW-1185">Reference proteome</keyword>
<evidence type="ECO:0000313" key="11">
    <source>
        <dbReference type="Proteomes" id="UP000617628"/>
    </source>
</evidence>
<feature type="transmembrane region" description="Helical" evidence="7">
    <location>
        <begin position="366"/>
        <end position="387"/>
    </location>
</feature>
<evidence type="ECO:0000256" key="4">
    <source>
        <dbReference type="ARBA" id="ARBA00022989"/>
    </source>
</evidence>
<keyword evidence="3 7" id="KW-0812">Transmembrane</keyword>
<dbReference type="InterPro" id="IPR050250">
    <property type="entry name" value="Macrolide_Exporter_MacB"/>
</dbReference>
<comment type="subcellular location">
    <subcellularLocation>
        <location evidence="1">Cell membrane</location>
        <topology evidence="1">Multi-pass membrane protein</topology>
    </subcellularLocation>
</comment>
<evidence type="ECO:0000256" key="1">
    <source>
        <dbReference type="ARBA" id="ARBA00004651"/>
    </source>
</evidence>
<feature type="transmembrane region" description="Helical" evidence="7">
    <location>
        <begin position="417"/>
        <end position="436"/>
    </location>
</feature>
<comment type="caution">
    <text evidence="10">The sequence shown here is derived from an EMBL/GenBank/DDBJ whole genome shotgun (WGS) entry which is preliminary data.</text>
</comment>
<proteinExistence type="inferred from homology"/>
<name>A0A934VKN0_9BACT</name>
<dbReference type="InterPro" id="IPR017800">
    <property type="entry name" value="ADOP"/>
</dbReference>
<dbReference type="AlphaFoldDB" id="A0A934VKN0"/>
<keyword evidence="2" id="KW-1003">Cell membrane</keyword>
<dbReference type="GO" id="GO:0022857">
    <property type="term" value="F:transmembrane transporter activity"/>
    <property type="evidence" value="ECO:0007669"/>
    <property type="project" value="TreeGrafter"/>
</dbReference>
<dbReference type="Proteomes" id="UP000617628">
    <property type="component" value="Unassembled WGS sequence"/>
</dbReference>
<keyword evidence="4 7" id="KW-1133">Transmembrane helix</keyword>
<gene>
    <name evidence="10" type="ORF">JIN87_08280</name>
</gene>
<keyword evidence="5 7" id="KW-0472">Membrane</keyword>
<evidence type="ECO:0000256" key="3">
    <source>
        <dbReference type="ARBA" id="ARBA00022692"/>
    </source>
</evidence>
<organism evidence="10 11">
    <name type="scientific">Pelagicoccus mobilis</name>
    <dbReference type="NCBI Taxonomy" id="415221"/>
    <lineage>
        <taxon>Bacteria</taxon>
        <taxon>Pseudomonadati</taxon>
        <taxon>Verrucomicrobiota</taxon>
        <taxon>Opitutia</taxon>
        <taxon>Puniceicoccales</taxon>
        <taxon>Pelagicoccaceae</taxon>
        <taxon>Pelagicoccus</taxon>
    </lineage>
</organism>
<feature type="transmembrane region" description="Helical" evidence="7">
    <location>
        <begin position="20"/>
        <end position="45"/>
    </location>
</feature>
<accession>A0A934VKN0</accession>
<evidence type="ECO:0000256" key="2">
    <source>
        <dbReference type="ARBA" id="ARBA00022475"/>
    </source>
</evidence>
<evidence type="ECO:0000256" key="6">
    <source>
        <dbReference type="ARBA" id="ARBA00038076"/>
    </source>
</evidence>
<evidence type="ECO:0000259" key="9">
    <source>
        <dbReference type="Pfam" id="PF12704"/>
    </source>
</evidence>
<evidence type="ECO:0000256" key="7">
    <source>
        <dbReference type="SAM" id="Phobius"/>
    </source>
</evidence>
<evidence type="ECO:0000313" key="10">
    <source>
        <dbReference type="EMBL" id="MBK1876861.1"/>
    </source>
</evidence>
<dbReference type="GO" id="GO:0005886">
    <property type="term" value="C:plasma membrane"/>
    <property type="evidence" value="ECO:0007669"/>
    <property type="project" value="UniProtKB-SubCell"/>
</dbReference>
<comment type="similarity">
    <text evidence="6">Belongs to the ABC-4 integral membrane protein family.</text>
</comment>
<feature type="transmembrane region" description="Helical" evidence="7">
    <location>
        <begin position="685"/>
        <end position="709"/>
    </location>
</feature>
<dbReference type="PANTHER" id="PTHR30572:SF4">
    <property type="entry name" value="ABC TRANSPORTER PERMEASE YTRF"/>
    <property type="match status" value="1"/>
</dbReference>
<feature type="transmembrane region" description="Helical" evidence="7">
    <location>
        <begin position="271"/>
        <end position="293"/>
    </location>
</feature>
<evidence type="ECO:0000259" key="8">
    <source>
        <dbReference type="Pfam" id="PF02687"/>
    </source>
</evidence>
<feature type="domain" description="ABC3 transporter permease C-terminal" evidence="8">
    <location>
        <begin position="688"/>
        <end position="800"/>
    </location>
</feature>
<dbReference type="NCBIfam" id="TIGR03434">
    <property type="entry name" value="ADOP"/>
    <property type="match status" value="1"/>
</dbReference>
<feature type="domain" description="ABC3 transporter permease C-terminal" evidence="8">
    <location>
        <begin position="277"/>
        <end position="391"/>
    </location>
</feature>
<dbReference type="EMBL" id="JAENIL010000012">
    <property type="protein sequence ID" value="MBK1876861.1"/>
    <property type="molecule type" value="Genomic_DNA"/>
</dbReference>
<dbReference type="InterPro" id="IPR025857">
    <property type="entry name" value="MacB_PCD"/>
</dbReference>
<dbReference type="PANTHER" id="PTHR30572">
    <property type="entry name" value="MEMBRANE COMPONENT OF TRANSPORTER-RELATED"/>
    <property type="match status" value="1"/>
</dbReference>
<feature type="transmembrane region" description="Helical" evidence="7">
    <location>
        <begin position="325"/>
        <end position="346"/>
    </location>
</feature>